<gene>
    <name evidence="1" type="ORF">PtoMrB4_23100</name>
</gene>
<dbReference type="RefSeq" id="WP_172433329.1">
    <property type="nucleotide sequence ID" value="NZ_AP022642.1"/>
</dbReference>
<protein>
    <submittedName>
        <fullName evidence="1">Uncharacterized protein</fullName>
    </submittedName>
</protein>
<dbReference type="EMBL" id="AP022642">
    <property type="protein sequence ID" value="BCA28333.1"/>
    <property type="molecule type" value="Genomic_DNA"/>
</dbReference>
<accession>A0A679GDB5</accession>
<evidence type="ECO:0000313" key="2">
    <source>
        <dbReference type="Proteomes" id="UP000501237"/>
    </source>
</evidence>
<organism evidence="1 2">
    <name type="scientific">Metapseudomonas otitidis</name>
    <dbReference type="NCBI Taxonomy" id="319939"/>
    <lineage>
        <taxon>Bacteria</taxon>
        <taxon>Pseudomonadati</taxon>
        <taxon>Pseudomonadota</taxon>
        <taxon>Gammaproteobacteria</taxon>
        <taxon>Pseudomonadales</taxon>
        <taxon>Pseudomonadaceae</taxon>
        <taxon>Metapseudomonas</taxon>
    </lineage>
</organism>
<dbReference type="AlphaFoldDB" id="A0A679GDB5"/>
<proteinExistence type="predicted"/>
<sequence>MPICTVAAKSFRRAALGAYRHFCGTFRNLELPQWRVTDGTNSISIIDLHDLDTGAASVTEDDDKPDSD</sequence>
<evidence type="ECO:0000313" key="1">
    <source>
        <dbReference type="EMBL" id="BCA28333.1"/>
    </source>
</evidence>
<dbReference type="KEGG" id="poj:PtoMrB4_23100"/>
<reference evidence="1 2" key="1">
    <citation type="journal article" date="2020" name="Microbiol. Resour. Announc.">
        <title>Complete genome sequence of Pseudomonas otitidis strain MrB4, isolated from Lake Biwa in Japan.</title>
        <authorList>
            <person name="Miyazaki K."/>
            <person name="Hase E."/>
            <person name="Maruya T."/>
        </authorList>
    </citation>
    <scope>NUCLEOTIDE SEQUENCE [LARGE SCALE GENOMIC DNA]</scope>
    <source>
        <strain evidence="1 2">MrB4</strain>
    </source>
</reference>
<name>A0A679GDB5_9GAMM</name>
<dbReference type="GeneID" id="57397530"/>
<dbReference type="Proteomes" id="UP000501237">
    <property type="component" value="Chromosome"/>
</dbReference>